<dbReference type="Proteomes" id="UP001597361">
    <property type="component" value="Unassembled WGS sequence"/>
</dbReference>
<evidence type="ECO:0000313" key="2">
    <source>
        <dbReference type="Proteomes" id="UP001597361"/>
    </source>
</evidence>
<gene>
    <name evidence="1" type="ORF">ACFSKL_14810</name>
</gene>
<sequence>MKGYTELKKISRVFHDYGIVLTGKRKYDSFDRDLRMDKVFVMGLIFELEYQLQKQIADDQVEEVKAPVQLIELLMN</sequence>
<evidence type="ECO:0000313" key="1">
    <source>
        <dbReference type="EMBL" id="MFD2036070.1"/>
    </source>
</evidence>
<keyword evidence="2" id="KW-1185">Reference proteome</keyword>
<name>A0ABW4VR52_9BACT</name>
<organism evidence="1 2">
    <name type="scientific">Belliella marina</name>
    <dbReference type="NCBI Taxonomy" id="1644146"/>
    <lineage>
        <taxon>Bacteria</taxon>
        <taxon>Pseudomonadati</taxon>
        <taxon>Bacteroidota</taxon>
        <taxon>Cytophagia</taxon>
        <taxon>Cytophagales</taxon>
        <taxon>Cyclobacteriaceae</taxon>
        <taxon>Belliella</taxon>
    </lineage>
</organism>
<dbReference type="EMBL" id="JBHUHR010000039">
    <property type="protein sequence ID" value="MFD2036070.1"/>
    <property type="molecule type" value="Genomic_DNA"/>
</dbReference>
<accession>A0ABW4VR52</accession>
<comment type="caution">
    <text evidence="1">The sequence shown here is derived from an EMBL/GenBank/DDBJ whole genome shotgun (WGS) entry which is preliminary data.</text>
</comment>
<proteinExistence type="predicted"/>
<dbReference type="RefSeq" id="WP_376887093.1">
    <property type="nucleotide sequence ID" value="NZ_JBHUHR010000039.1"/>
</dbReference>
<protein>
    <submittedName>
        <fullName evidence="1">Acyl carrier protein</fullName>
    </submittedName>
</protein>
<reference evidence="2" key="1">
    <citation type="journal article" date="2019" name="Int. J. Syst. Evol. Microbiol.">
        <title>The Global Catalogue of Microorganisms (GCM) 10K type strain sequencing project: providing services to taxonomists for standard genome sequencing and annotation.</title>
        <authorList>
            <consortium name="The Broad Institute Genomics Platform"/>
            <consortium name="The Broad Institute Genome Sequencing Center for Infectious Disease"/>
            <person name="Wu L."/>
            <person name="Ma J."/>
        </authorList>
    </citation>
    <scope>NUCLEOTIDE SEQUENCE [LARGE SCALE GENOMIC DNA]</scope>
    <source>
        <strain evidence="2">CGMCC 1.15180</strain>
    </source>
</reference>